<reference evidence="2" key="1">
    <citation type="submission" date="2022-10" db="EMBL/GenBank/DDBJ databases">
        <title>The WGS of Solirubrobacter ginsenosidimutans DSM 21036.</title>
        <authorList>
            <person name="Jiang Z."/>
        </authorList>
    </citation>
    <scope>NUCLEOTIDE SEQUENCE</scope>
    <source>
        <strain evidence="2">DSM 21036</strain>
    </source>
</reference>
<feature type="domain" description="DUF3592" evidence="1">
    <location>
        <begin position="223"/>
        <end position="281"/>
    </location>
</feature>
<dbReference type="RefSeq" id="WP_270040940.1">
    <property type="nucleotide sequence ID" value="NZ_JAPDOD010000014.1"/>
</dbReference>
<dbReference type="InterPro" id="IPR021994">
    <property type="entry name" value="DUF3592"/>
</dbReference>
<dbReference type="EMBL" id="JAPDOD010000014">
    <property type="protein sequence ID" value="MDA0161724.1"/>
    <property type="molecule type" value="Genomic_DNA"/>
</dbReference>
<name>A0A9X3MSC7_9ACTN</name>
<dbReference type="Pfam" id="PF12158">
    <property type="entry name" value="DUF3592"/>
    <property type="match status" value="1"/>
</dbReference>
<organism evidence="2 3">
    <name type="scientific">Solirubrobacter ginsenosidimutans</name>
    <dbReference type="NCBI Taxonomy" id="490573"/>
    <lineage>
        <taxon>Bacteria</taxon>
        <taxon>Bacillati</taxon>
        <taxon>Actinomycetota</taxon>
        <taxon>Thermoleophilia</taxon>
        <taxon>Solirubrobacterales</taxon>
        <taxon>Solirubrobacteraceae</taxon>
        <taxon>Solirubrobacter</taxon>
    </lineage>
</organism>
<evidence type="ECO:0000313" key="3">
    <source>
        <dbReference type="Proteomes" id="UP001149140"/>
    </source>
</evidence>
<dbReference type="AlphaFoldDB" id="A0A9X3MSC7"/>
<keyword evidence="3" id="KW-1185">Reference proteome</keyword>
<evidence type="ECO:0000259" key="1">
    <source>
        <dbReference type="Pfam" id="PF12158"/>
    </source>
</evidence>
<gene>
    <name evidence="2" type="ORF">OM076_15730</name>
</gene>
<protein>
    <recommendedName>
        <fullName evidence="1">DUF3592 domain-containing protein</fullName>
    </recommendedName>
</protein>
<accession>A0A9X3MSC7</accession>
<dbReference type="Proteomes" id="UP001149140">
    <property type="component" value="Unassembled WGS sequence"/>
</dbReference>
<comment type="caution">
    <text evidence="2">The sequence shown here is derived from an EMBL/GenBank/DDBJ whole genome shotgun (WGS) entry which is preliminary data.</text>
</comment>
<sequence length="286" mass="32755">MGFELGPKLFRNAPRGWLSARAYAEGHRVSSHHYGSEGAPEVETSMHLAVTWRVEVPGREPYSLREERSVPNWLDPGGIVGNGNRWYKVRVRPQFGLMKELGVPCVVNPVDPTDIWIDWDQAYKEHEPVWEREARVRREATRREGGIDAVLSRFSHPLIGKLRPDDEPYVEAELERRKAFQRDVTANFSHSNPVLDASHNEIKRRIDDLERIQNEGRKFSAVVVSRVESGRKLGLMPVVDLVFEVEGRRVAFEHVFGPRHAKRYTVGARVDVWVDPLDPDNLCPGK</sequence>
<proteinExistence type="predicted"/>
<evidence type="ECO:0000313" key="2">
    <source>
        <dbReference type="EMBL" id="MDA0161724.1"/>
    </source>
</evidence>